<organism evidence="2 3">
    <name type="scientific">Methylobacterium indicum</name>
    <dbReference type="NCBI Taxonomy" id="1775910"/>
    <lineage>
        <taxon>Bacteria</taxon>
        <taxon>Pseudomonadati</taxon>
        <taxon>Pseudomonadota</taxon>
        <taxon>Alphaproteobacteria</taxon>
        <taxon>Hyphomicrobiales</taxon>
        <taxon>Methylobacteriaceae</taxon>
        <taxon>Methylobacterium</taxon>
    </lineage>
</organism>
<name>A0A8H8WPF3_9HYPH</name>
<dbReference type="RefSeq" id="WP_058618581.1">
    <property type="nucleotide sequence ID" value="NZ_AP024145.1"/>
</dbReference>
<evidence type="ECO:0000259" key="1">
    <source>
        <dbReference type="Pfam" id="PF13400"/>
    </source>
</evidence>
<dbReference type="AlphaFoldDB" id="A0A8H8WPF3"/>
<reference evidence="2" key="1">
    <citation type="submission" date="2020-11" db="EMBL/GenBank/DDBJ databases">
        <title>Complete genome sequence of a novel pathogenic Methylobacterium strain isolated from rice in Vietnam.</title>
        <authorList>
            <person name="Lai K."/>
            <person name="Okazaki S."/>
            <person name="Higashi K."/>
            <person name="Mori H."/>
            <person name="Toyoda A."/>
            <person name="Kurokawa K."/>
        </authorList>
    </citation>
    <scope>NUCLEOTIDE SEQUENCE</scope>
    <source>
        <strain evidence="2">VL1</strain>
    </source>
</reference>
<protein>
    <recommendedName>
        <fullName evidence="1">Putative Flp pilus-assembly TadG-like N-terminal domain-containing protein</fullName>
    </recommendedName>
</protein>
<dbReference type="Pfam" id="PF13400">
    <property type="entry name" value="Tad"/>
    <property type="match status" value="1"/>
</dbReference>
<proteinExistence type="predicted"/>
<sequence>MAIIFAIVLPVLLASIGVAVDYASWLVRKQQLQAIADATALAVVSDMQVSAYDRRRIQAVAEAQVKSLAGTRLGGDPIGVVAEPVTRRPGPAGGGALTEEVADERDRAPSGVRVSLSQRKRAIMTTLVTPQLTDITVQATAELVGISKVCVIALNGQANGAIDLQDRARVSATGCSVYALSAAAAAIDVRGTSELSALKSCAVGGYAGSSQRYKPLPITGCPAIKDPLAGRVAPVVGPCKFPQALVIGNRTITLDPGTYCGGLILTAGAKVRLNPGIYVIKDGPLVIGSDMVTVNGHHAAAPCLCYHKDTSSQMREAMHCAGPSSLPPASLSGDEVGFYFTGTVPPEGDNVARPLQMMPRSSVSLSAPKDGAMAGLLFFEDRNAVANRAFEILSDEARRLVGTIYLPRGTFLVAADQVVADRSEYTAIIAQKLVLSQAPRLVVNANYSASPVPVPQGVGPTSAYPALTN</sequence>
<dbReference type="Proteomes" id="UP000663508">
    <property type="component" value="Chromosome"/>
</dbReference>
<dbReference type="InterPro" id="IPR028087">
    <property type="entry name" value="Tad_N"/>
</dbReference>
<feature type="domain" description="Putative Flp pilus-assembly TadG-like N-terminal" evidence="1">
    <location>
        <begin position="2"/>
        <end position="45"/>
    </location>
</feature>
<evidence type="ECO:0000313" key="2">
    <source>
        <dbReference type="EMBL" id="BCM81907.1"/>
    </source>
</evidence>
<dbReference type="EMBL" id="AP024145">
    <property type="protein sequence ID" value="BCM81907.1"/>
    <property type="molecule type" value="Genomic_DNA"/>
</dbReference>
<gene>
    <name evidence="2" type="ORF">mvi_03680</name>
</gene>
<dbReference type="KEGG" id="mind:mvi_03680"/>
<accession>A0A8H8WPF3</accession>
<evidence type="ECO:0000313" key="3">
    <source>
        <dbReference type="Proteomes" id="UP000663508"/>
    </source>
</evidence>